<evidence type="ECO:0000313" key="2">
    <source>
        <dbReference type="EMBL" id="HJC72461.1"/>
    </source>
</evidence>
<reference evidence="2" key="1">
    <citation type="journal article" date="2021" name="PeerJ">
        <title>Extensive microbial diversity within the chicken gut microbiome revealed by metagenomics and culture.</title>
        <authorList>
            <person name="Gilroy R."/>
            <person name="Ravi A."/>
            <person name="Getino M."/>
            <person name="Pursley I."/>
            <person name="Horton D.L."/>
            <person name="Alikhan N.F."/>
            <person name="Baker D."/>
            <person name="Gharbi K."/>
            <person name="Hall N."/>
            <person name="Watson M."/>
            <person name="Adriaenssens E.M."/>
            <person name="Foster-Nyarko E."/>
            <person name="Jarju S."/>
            <person name="Secka A."/>
            <person name="Antonio M."/>
            <person name="Oren A."/>
            <person name="Chaudhuri R.R."/>
            <person name="La Ragione R."/>
            <person name="Hildebrand F."/>
            <person name="Pallen M.J."/>
        </authorList>
    </citation>
    <scope>NUCLEOTIDE SEQUENCE</scope>
    <source>
        <strain evidence="2">5933</strain>
    </source>
</reference>
<dbReference type="GO" id="GO:0005829">
    <property type="term" value="C:cytosol"/>
    <property type="evidence" value="ECO:0007669"/>
    <property type="project" value="TreeGrafter"/>
</dbReference>
<dbReference type="GO" id="GO:0033194">
    <property type="term" value="P:response to hydroperoxide"/>
    <property type="evidence" value="ECO:0007669"/>
    <property type="project" value="TreeGrafter"/>
</dbReference>
<dbReference type="EMBL" id="DWWA01000032">
    <property type="protein sequence ID" value="HJC72461.1"/>
    <property type="molecule type" value="Genomic_DNA"/>
</dbReference>
<reference evidence="2" key="2">
    <citation type="submission" date="2021-04" db="EMBL/GenBank/DDBJ databases">
        <authorList>
            <person name="Gilroy R."/>
        </authorList>
    </citation>
    <scope>NUCLEOTIDE SEQUENCE</scope>
    <source>
        <strain evidence="2">5933</strain>
    </source>
</reference>
<protein>
    <recommendedName>
        <fullName evidence="1">UPF0246 protein H9698_06675</fullName>
    </recommendedName>
</protein>
<evidence type="ECO:0000256" key="1">
    <source>
        <dbReference type="HAMAP-Rule" id="MF_00652"/>
    </source>
</evidence>
<evidence type="ECO:0000313" key="3">
    <source>
        <dbReference type="Proteomes" id="UP000823918"/>
    </source>
</evidence>
<dbReference type="PANTHER" id="PTHR30283">
    <property type="entry name" value="PEROXIDE STRESS RESPONSE PROTEIN YAAA"/>
    <property type="match status" value="1"/>
</dbReference>
<name>A0A9D2TKJ0_9FIRM</name>
<dbReference type="HAMAP" id="MF_00652">
    <property type="entry name" value="UPF0246"/>
    <property type="match status" value="1"/>
</dbReference>
<dbReference type="NCBIfam" id="NF002543">
    <property type="entry name" value="PRK02101.1-4"/>
    <property type="match status" value="1"/>
</dbReference>
<sequence>MKMIISPAKKMVVDTDSFPCETTPVFLQETQQLAQVLKGMSYEALKRLWRCNDAIAEQNVERLETMDLQRSLTPAVLAYDGIQYRHLAPEVFTHQELSYVQEHLRILSGFYGILRPLDGVVPYRLEMQAKFSVNGHKDLYDFWGSQIAKEIFSETDCVVNLASKEYSVCISKYLPKHVSFITCMFAEEIGGKLIEKGTKCKMARGEMVRYAAENGITHPQALQHFQAMNFRYSPTYSNEKLYVFVQQPY</sequence>
<comment type="caution">
    <text evidence="2">The sequence shown here is derived from an EMBL/GenBank/DDBJ whole genome shotgun (WGS) entry which is preliminary data.</text>
</comment>
<dbReference type="InterPro" id="IPR005583">
    <property type="entry name" value="YaaA"/>
</dbReference>
<gene>
    <name evidence="2" type="primary">yaaA</name>
    <name evidence="2" type="ORF">H9698_06675</name>
</gene>
<comment type="similarity">
    <text evidence="1">Belongs to the UPF0246 family.</text>
</comment>
<accession>A0A9D2TKJ0</accession>
<dbReference type="PANTHER" id="PTHR30283:SF4">
    <property type="entry name" value="PEROXIDE STRESS RESISTANCE PROTEIN YAAA"/>
    <property type="match status" value="1"/>
</dbReference>
<dbReference type="AlphaFoldDB" id="A0A9D2TKJ0"/>
<dbReference type="Pfam" id="PF03883">
    <property type="entry name" value="H2O2_YaaD"/>
    <property type="match status" value="1"/>
</dbReference>
<proteinExistence type="inferred from homology"/>
<dbReference type="Proteomes" id="UP000823918">
    <property type="component" value="Unassembled WGS sequence"/>
</dbReference>
<organism evidence="2 3">
    <name type="scientific">Candidatus Ruthenibacterium merdavium</name>
    <dbReference type="NCBI Taxonomy" id="2838752"/>
    <lineage>
        <taxon>Bacteria</taxon>
        <taxon>Bacillati</taxon>
        <taxon>Bacillota</taxon>
        <taxon>Clostridia</taxon>
        <taxon>Eubacteriales</taxon>
        <taxon>Oscillospiraceae</taxon>
        <taxon>Ruthenibacterium</taxon>
    </lineage>
</organism>